<name>A0A212JJM3_9BACT</name>
<gene>
    <name evidence="2" type="ORF">KM92DES2_11250</name>
</gene>
<organism evidence="2">
    <name type="scientific">uncultured Desulfovibrio sp</name>
    <dbReference type="NCBI Taxonomy" id="167968"/>
    <lineage>
        <taxon>Bacteria</taxon>
        <taxon>Pseudomonadati</taxon>
        <taxon>Thermodesulfobacteriota</taxon>
        <taxon>Desulfovibrionia</taxon>
        <taxon>Desulfovibrionales</taxon>
        <taxon>Desulfovibrionaceae</taxon>
        <taxon>Desulfovibrio</taxon>
        <taxon>environmental samples</taxon>
    </lineage>
</organism>
<feature type="region of interest" description="Disordered" evidence="1">
    <location>
        <begin position="1"/>
        <end position="23"/>
    </location>
</feature>
<protein>
    <submittedName>
        <fullName evidence="2">Uncharacterized protein</fullName>
    </submittedName>
</protein>
<reference evidence="2" key="1">
    <citation type="submission" date="2016-04" db="EMBL/GenBank/DDBJ databases">
        <authorList>
            <person name="Evans L.H."/>
            <person name="Alamgir A."/>
            <person name="Owens N."/>
            <person name="Weber N.D."/>
            <person name="Virtaneva K."/>
            <person name="Barbian K."/>
            <person name="Babar A."/>
            <person name="Rosenke K."/>
        </authorList>
    </citation>
    <scope>NUCLEOTIDE SEQUENCE</scope>
    <source>
        <strain evidence="2">92-2</strain>
    </source>
</reference>
<proteinExistence type="predicted"/>
<evidence type="ECO:0000256" key="1">
    <source>
        <dbReference type="SAM" id="MobiDB-lite"/>
    </source>
</evidence>
<dbReference type="EMBL" id="FLUP01000001">
    <property type="protein sequence ID" value="SBV99649.1"/>
    <property type="molecule type" value="Genomic_DNA"/>
</dbReference>
<evidence type="ECO:0000313" key="2">
    <source>
        <dbReference type="EMBL" id="SBV99649.1"/>
    </source>
</evidence>
<sequence>MTAMQNSDDLTTQEASTDGAPSEAARAALENFKALLADADFTLELELLGIKRMQFMRRRQMQSELMGLYMALWRLALARSFPVDAPRMFELFQQEYVQAHKDKHSSHIVQRANEYWAMLEPRGDGDFSEVARHLCSFSTQDPGQAKSINLKLVLHIRKIYKLVFDRLI</sequence>
<feature type="compositionally biased region" description="Polar residues" evidence="1">
    <location>
        <begin position="1"/>
        <end position="16"/>
    </location>
</feature>
<dbReference type="AlphaFoldDB" id="A0A212JJM3"/>
<accession>A0A212JJM3</accession>